<dbReference type="InterPro" id="IPR016848">
    <property type="entry name" value="RNase_P/MRP_Rpp29-subunit"/>
</dbReference>
<dbReference type="GO" id="GO:0000172">
    <property type="term" value="C:ribonuclease MRP complex"/>
    <property type="evidence" value="ECO:0007669"/>
    <property type="project" value="InterPro"/>
</dbReference>
<reference evidence="5" key="1">
    <citation type="submission" date="2016-04" db="EMBL/GenBank/DDBJ databases">
        <title>Cephalotus genome sequencing.</title>
        <authorList>
            <person name="Fukushima K."/>
            <person name="Hasebe M."/>
            <person name="Fang X."/>
        </authorList>
    </citation>
    <scope>NUCLEOTIDE SEQUENCE [LARGE SCALE GENOMIC DNA]</scope>
    <source>
        <strain evidence="5">cv. St1</strain>
    </source>
</reference>
<dbReference type="GO" id="GO:0030677">
    <property type="term" value="C:ribonuclease P complex"/>
    <property type="evidence" value="ECO:0007669"/>
    <property type="project" value="InterPro"/>
</dbReference>
<feature type="region of interest" description="Disordered" evidence="3">
    <location>
        <begin position="26"/>
        <end position="48"/>
    </location>
</feature>
<dbReference type="FunCoup" id="A0A1Q3CPY1">
    <property type="interactions" value="194"/>
</dbReference>
<dbReference type="SMART" id="SM00538">
    <property type="entry name" value="POP4"/>
    <property type="match status" value="1"/>
</dbReference>
<dbReference type="GO" id="GO:0001682">
    <property type="term" value="P:tRNA 5'-leader removal"/>
    <property type="evidence" value="ECO:0007669"/>
    <property type="project" value="InterPro"/>
</dbReference>
<dbReference type="AlphaFoldDB" id="A0A1Q3CPY1"/>
<evidence type="ECO:0000256" key="1">
    <source>
        <dbReference type="ARBA" id="ARBA00004123"/>
    </source>
</evidence>
<dbReference type="SUPFAM" id="SSF101744">
    <property type="entry name" value="Rof/RNase P subunit-like"/>
    <property type="match status" value="1"/>
</dbReference>
<dbReference type="OrthoDB" id="124041at2759"/>
<dbReference type="InterPro" id="IPR023534">
    <property type="entry name" value="Rof/RNase_P-like"/>
</dbReference>
<proteinExistence type="inferred from homology"/>
<dbReference type="InterPro" id="IPR002730">
    <property type="entry name" value="Rpp29/RNP1"/>
</dbReference>
<evidence type="ECO:0000313" key="4">
    <source>
        <dbReference type="EMBL" id="GAV82118.1"/>
    </source>
</evidence>
<dbReference type="InterPro" id="IPR036980">
    <property type="entry name" value="RNase_P/MRP_Rpp29_sf"/>
</dbReference>
<dbReference type="STRING" id="3775.A0A1Q3CPY1"/>
<dbReference type="PANTHER" id="PTHR13348:SF0">
    <property type="entry name" value="RIBONUCLEASE P PROTEIN SUBUNIT P29"/>
    <property type="match status" value="1"/>
</dbReference>
<comment type="similarity">
    <text evidence="2">Belongs to the eukaryotic/archaeal RNase P protein component 1 family.</text>
</comment>
<dbReference type="Gene3D" id="2.30.30.210">
    <property type="entry name" value="Ribonuclease P/MRP, subunit p29"/>
    <property type="match status" value="1"/>
</dbReference>
<evidence type="ECO:0000256" key="2">
    <source>
        <dbReference type="ARBA" id="ARBA00006181"/>
    </source>
</evidence>
<keyword evidence="5" id="KW-1185">Reference proteome</keyword>
<dbReference type="GO" id="GO:0033204">
    <property type="term" value="F:ribonuclease P RNA binding"/>
    <property type="evidence" value="ECO:0007669"/>
    <property type="project" value="InterPro"/>
</dbReference>
<comment type="caution">
    <text evidence="4">The sequence shown here is derived from an EMBL/GenBank/DDBJ whole genome shotgun (WGS) entry which is preliminary data.</text>
</comment>
<dbReference type="Pfam" id="PF01868">
    <property type="entry name" value="RNase_P-MRP_p29"/>
    <property type="match status" value="1"/>
</dbReference>
<accession>A0A1Q3CPY1</accession>
<evidence type="ECO:0000256" key="3">
    <source>
        <dbReference type="SAM" id="MobiDB-lite"/>
    </source>
</evidence>
<sequence>MALDTAQDQRKRTLEALERRFAVAKAELHQQEKKNKKRVTTEDGKESRITKPYLSSIASSARPTAASVTPSMNSSFKRHSAFSNHSTSQDVDETGPAYSHLSHPIHENLLTTIDKFASKRGSMVDKVLHELLQHGDSAQKYMQGSKSTKIDNWILLDNFVKGCAVSTGSSIRALQSHSKRSKKHMSMKQLKKCGSFDLPQDFKKFDIFKPMHEMWKEYMMQLIKVSGKHQLAQCLLTADLHGAIILVAECKITSFTGVSGFLIRETAETFGIITEDDRFRVVPKKFSVFIFQVDCWKVTLHGDKLTTRNLGL</sequence>
<dbReference type="EMBL" id="BDDD01002557">
    <property type="protein sequence ID" value="GAV82118.1"/>
    <property type="molecule type" value="Genomic_DNA"/>
</dbReference>
<organism evidence="4 5">
    <name type="scientific">Cephalotus follicularis</name>
    <name type="common">Albany pitcher plant</name>
    <dbReference type="NCBI Taxonomy" id="3775"/>
    <lineage>
        <taxon>Eukaryota</taxon>
        <taxon>Viridiplantae</taxon>
        <taxon>Streptophyta</taxon>
        <taxon>Embryophyta</taxon>
        <taxon>Tracheophyta</taxon>
        <taxon>Spermatophyta</taxon>
        <taxon>Magnoliopsida</taxon>
        <taxon>eudicotyledons</taxon>
        <taxon>Gunneridae</taxon>
        <taxon>Pentapetalae</taxon>
        <taxon>rosids</taxon>
        <taxon>fabids</taxon>
        <taxon>Oxalidales</taxon>
        <taxon>Cephalotaceae</taxon>
        <taxon>Cephalotus</taxon>
    </lineage>
</organism>
<protein>
    <submittedName>
        <fullName evidence="4">UPF0086 domain-containing protein</fullName>
    </submittedName>
</protein>
<dbReference type="GO" id="GO:0005634">
    <property type="term" value="C:nucleus"/>
    <property type="evidence" value="ECO:0007669"/>
    <property type="project" value="UniProtKB-SubCell"/>
</dbReference>
<dbReference type="GO" id="GO:0006364">
    <property type="term" value="P:rRNA processing"/>
    <property type="evidence" value="ECO:0007669"/>
    <property type="project" value="TreeGrafter"/>
</dbReference>
<dbReference type="InParanoid" id="A0A1Q3CPY1"/>
<comment type="subcellular location">
    <subcellularLocation>
        <location evidence="1">Nucleus</location>
    </subcellularLocation>
</comment>
<gene>
    <name evidence="4" type="ORF">CFOL_v3_25571</name>
</gene>
<dbReference type="Proteomes" id="UP000187406">
    <property type="component" value="Unassembled WGS sequence"/>
</dbReference>
<evidence type="ECO:0000313" key="5">
    <source>
        <dbReference type="Proteomes" id="UP000187406"/>
    </source>
</evidence>
<name>A0A1Q3CPY1_CEPFO</name>
<dbReference type="PANTHER" id="PTHR13348">
    <property type="entry name" value="RIBONUCLEASE P SUBUNIT P29"/>
    <property type="match status" value="1"/>
</dbReference>